<dbReference type="EMBL" id="JADYXP020000007">
    <property type="protein sequence ID" value="KAL0120477.1"/>
    <property type="molecule type" value="Genomic_DNA"/>
</dbReference>
<feature type="disulfide bond" evidence="2">
    <location>
        <begin position="37"/>
        <end position="52"/>
    </location>
</feature>
<evidence type="ECO:0000313" key="4">
    <source>
        <dbReference type="Proteomes" id="UP001430953"/>
    </source>
</evidence>
<dbReference type="Gene3D" id="4.10.400.10">
    <property type="entry name" value="Low-density Lipoprotein Receptor"/>
    <property type="match status" value="2"/>
</dbReference>
<accession>A0AAW2G2W9</accession>
<feature type="disulfide bond" evidence="2">
    <location>
        <begin position="61"/>
        <end position="79"/>
    </location>
</feature>
<keyword evidence="1 2" id="KW-1015">Disulfide bond</keyword>
<dbReference type="SUPFAM" id="SSF57424">
    <property type="entry name" value="LDL receptor-like module"/>
    <property type="match status" value="2"/>
</dbReference>
<evidence type="ECO:0000256" key="1">
    <source>
        <dbReference type="ARBA" id="ARBA00023157"/>
    </source>
</evidence>
<dbReference type="PROSITE" id="PS50068">
    <property type="entry name" value="LDLRA_2"/>
    <property type="match status" value="2"/>
</dbReference>
<dbReference type="PRINTS" id="PR00261">
    <property type="entry name" value="LDLRECEPTOR"/>
</dbReference>
<sequence>MLIDFLEIINSAFIAQLNCTERFRCKDQHCVFMEWVCHGKKDCPDANNTTDCDYKTSRCLCKNYRSISLNAICNEKDDCGDGSDEGAGCTSTVIYLQYKIPDNSIYLM</sequence>
<proteinExistence type="predicted"/>
<dbReference type="InterPro" id="IPR036055">
    <property type="entry name" value="LDL_receptor-like_sf"/>
</dbReference>
<reference evidence="3 4" key="1">
    <citation type="submission" date="2023-03" db="EMBL/GenBank/DDBJ databases">
        <title>High recombination rates correlate with genetic variation in Cardiocondyla obscurior ants.</title>
        <authorList>
            <person name="Errbii M."/>
        </authorList>
    </citation>
    <scope>NUCLEOTIDE SEQUENCE [LARGE SCALE GENOMIC DNA]</scope>
    <source>
        <strain evidence="3">Alpha-2009</strain>
        <tissue evidence="3">Whole body</tissue>
    </source>
</reference>
<organism evidence="3 4">
    <name type="scientific">Cardiocondyla obscurior</name>
    <dbReference type="NCBI Taxonomy" id="286306"/>
    <lineage>
        <taxon>Eukaryota</taxon>
        <taxon>Metazoa</taxon>
        <taxon>Ecdysozoa</taxon>
        <taxon>Arthropoda</taxon>
        <taxon>Hexapoda</taxon>
        <taxon>Insecta</taxon>
        <taxon>Pterygota</taxon>
        <taxon>Neoptera</taxon>
        <taxon>Endopterygota</taxon>
        <taxon>Hymenoptera</taxon>
        <taxon>Apocrita</taxon>
        <taxon>Aculeata</taxon>
        <taxon>Formicoidea</taxon>
        <taxon>Formicidae</taxon>
        <taxon>Myrmicinae</taxon>
        <taxon>Cardiocondyla</taxon>
    </lineage>
</organism>
<dbReference type="Proteomes" id="UP001430953">
    <property type="component" value="Unassembled WGS sequence"/>
</dbReference>
<protein>
    <submittedName>
        <fullName evidence="3">Uncharacterized protein</fullName>
    </submittedName>
</protein>
<keyword evidence="4" id="KW-1185">Reference proteome</keyword>
<feature type="disulfide bond" evidence="2">
    <location>
        <begin position="25"/>
        <end position="43"/>
    </location>
</feature>
<name>A0AAW2G2W9_9HYME</name>
<gene>
    <name evidence="3" type="ORF">PUN28_008302</name>
</gene>
<dbReference type="SMART" id="SM00192">
    <property type="entry name" value="LDLa"/>
    <property type="match status" value="2"/>
</dbReference>
<evidence type="ECO:0000256" key="2">
    <source>
        <dbReference type="PROSITE-ProRule" id="PRU00124"/>
    </source>
</evidence>
<dbReference type="InterPro" id="IPR002172">
    <property type="entry name" value="LDrepeatLR_classA_rpt"/>
</dbReference>
<comment type="caution">
    <text evidence="3">The sequence shown here is derived from an EMBL/GenBank/DDBJ whole genome shotgun (WGS) entry which is preliminary data.</text>
</comment>
<evidence type="ECO:0000313" key="3">
    <source>
        <dbReference type="EMBL" id="KAL0120477.1"/>
    </source>
</evidence>
<dbReference type="AlphaFoldDB" id="A0AAW2G2W9"/>
<comment type="caution">
    <text evidence="2">Lacks conserved residue(s) required for the propagation of feature annotation.</text>
</comment>
<dbReference type="CDD" id="cd00112">
    <property type="entry name" value="LDLa"/>
    <property type="match status" value="1"/>
</dbReference>